<dbReference type="InterPro" id="IPR052942">
    <property type="entry name" value="LPS_cholinephosphotransferase"/>
</dbReference>
<dbReference type="GO" id="GO:0009100">
    <property type="term" value="P:glycoprotein metabolic process"/>
    <property type="evidence" value="ECO:0007669"/>
    <property type="project" value="UniProtKB-ARBA"/>
</dbReference>
<dbReference type="GO" id="GO:0016740">
    <property type="term" value="F:transferase activity"/>
    <property type="evidence" value="ECO:0007669"/>
    <property type="project" value="UniProtKB-KW"/>
</dbReference>
<reference evidence="2" key="1">
    <citation type="submission" date="2024-07" db="EMBL/GenBank/DDBJ databases">
        <title>Complete genome sequence of Prevotella sp. YM-2024 GTC17262.</title>
        <authorList>
            <person name="Hayashi M."/>
            <person name="Muto Y."/>
            <person name="Tanaka K."/>
            <person name="Niwa H."/>
        </authorList>
    </citation>
    <scope>NUCLEOTIDE SEQUENCE</scope>
    <source>
        <strain evidence="2">GTC17262</strain>
    </source>
</reference>
<dbReference type="AlphaFoldDB" id="A0AB33JQD5"/>
<evidence type="ECO:0000259" key="1">
    <source>
        <dbReference type="Pfam" id="PF04991"/>
    </source>
</evidence>
<dbReference type="Pfam" id="PF04991">
    <property type="entry name" value="LicD"/>
    <property type="match status" value="1"/>
</dbReference>
<keyword evidence="2" id="KW-0808">Transferase</keyword>
<dbReference type="EMBL" id="AP035789">
    <property type="protein sequence ID" value="BFO82346.1"/>
    <property type="molecule type" value="Genomic_DNA"/>
</dbReference>
<dbReference type="PANTHER" id="PTHR43404">
    <property type="entry name" value="LIPOPOLYSACCHARIDE CHOLINEPHOSPHOTRANSFERASE LICD"/>
    <property type="match status" value="1"/>
</dbReference>
<feature type="domain" description="LicD/FKTN/FKRP nucleotidyltransferase" evidence="1">
    <location>
        <begin position="35"/>
        <end position="255"/>
    </location>
</feature>
<dbReference type="InterPro" id="IPR007074">
    <property type="entry name" value="LicD/FKTN/FKRP_NTP_transf"/>
</dbReference>
<organism evidence="2">
    <name type="scientific">Prevotella sp. GTC17262</name>
    <dbReference type="NCBI Taxonomy" id="3236797"/>
    <lineage>
        <taxon>Bacteria</taxon>
        <taxon>Pseudomonadati</taxon>
        <taxon>Bacteroidota</taxon>
        <taxon>Bacteroidia</taxon>
        <taxon>Bacteroidales</taxon>
        <taxon>Prevotellaceae</taxon>
        <taxon>Prevotella</taxon>
    </lineage>
</organism>
<evidence type="ECO:0000313" key="2">
    <source>
        <dbReference type="EMBL" id="BFO82346.1"/>
    </source>
</evidence>
<protein>
    <submittedName>
        <fullName evidence="2">Phosphorylcholine transferase LicD</fullName>
    </submittedName>
</protein>
<accession>A0AB33JQD5</accession>
<sequence length="277" mass="32190">MSGIQNIYIGKMKEIYTEELKRIQLDILSDIDKFCEKEHITYFLAYGTLLGAVRHQGFIPWDDDIDIAMPRPDYDKFIRHYNSQNTEHEKAYRVISPMTDIDYGLPFAKVYDSRTCMNEYLYRQENYGVYIDVFPIDGVQRNLRQIPRALKWGKMLNTKKAIIGGGRSMGKNLIMLLGKIVLWPISKKRILKKIDTIATAVDYQDAQEVACVAAPYSERDVVNKSAIHTTVKAGFEGRQFPIPVGYDVYLRHIYGDYMQLPPVEKRVSTHTFKAWWK</sequence>
<name>A0AB33JQD5_9BACT</name>
<gene>
    <name evidence="2" type="ORF">GTC17262_25370</name>
</gene>
<dbReference type="PANTHER" id="PTHR43404:SF2">
    <property type="entry name" value="LIPOPOLYSACCHARIDE CHOLINEPHOSPHOTRANSFERASE LICD"/>
    <property type="match status" value="1"/>
</dbReference>
<proteinExistence type="predicted"/>